<keyword evidence="2" id="KW-1185">Reference proteome</keyword>
<dbReference type="Proteomes" id="UP000308600">
    <property type="component" value="Unassembled WGS sequence"/>
</dbReference>
<proteinExistence type="predicted"/>
<reference evidence="1 2" key="1">
    <citation type="journal article" date="2019" name="Nat. Ecol. Evol.">
        <title>Megaphylogeny resolves global patterns of mushroom evolution.</title>
        <authorList>
            <person name="Varga T."/>
            <person name="Krizsan K."/>
            <person name="Foldi C."/>
            <person name="Dima B."/>
            <person name="Sanchez-Garcia M."/>
            <person name="Sanchez-Ramirez S."/>
            <person name="Szollosi G.J."/>
            <person name="Szarkandi J.G."/>
            <person name="Papp V."/>
            <person name="Albert L."/>
            <person name="Andreopoulos W."/>
            <person name="Angelini C."/>
            <person name="Antonin V."/>
            <person name="Barry K.W."/>
            <person name="Bougher N.L."/>
            <person name="Buchanan P."/>
            <person name="Buyck B."/>
            <person name="Bense V."/>
            <person name="Catcheside P."/>
            <person name="Chovatia M."/>
            <person name="Cooper J."/>
            <person name="Damon W."/>
            <person name="Desjardin D."/>
            <person name="Finy P."/>
            <person name="Geml J."/>
            <person name="Haridas S."/>
            <person name="Hughes K."/>
            <person name="Justo A."/>
            <person name="Karasinski D."/>
            <person name="Kautmanova I."/>
            <person name="Kiss B."/>
            <person name="Kocsube S."/>
            <person name="Kotiranta H."/>
            <person name="LaButti K.M."/>
            <person name="Lechner B.E."/>
            <person name="Liimatainen K."/>
            <person name="Lipzen A."/>
            <person name="Lukacs Z."/>
            <person name="Mihaltcheva S."/>
            <person name="Morgado L.N."/>
            <person name="Niskanen T."/>
            <person name="Noordeloos M.E."/>
            <person name="Ohm R.A."/>
            <person name="Ortiz-Santana B."/>
            <person name="Ovrebo C."/>
            <person name="Racz N."/>
            <person name="Riley R."/>
            <person name="Savchenko A."/>
            <person name="Shiryaev A."/>
            <person name="Soop K."/>
            <person name="Spirin V."/>
            <person name="Szebenyi C."/>
            <person name="Tomsovsky M."/>
            <person name="Tulloss R.E."/>
            <person name="Uehling J."/>
            <person name="Grigoriev I.V."/>
            <person name="Vagvolgyi C."/>
            <person name="Papp T."/>
            <person name="Martin F.M."/>
            <person name="Miettinen O."/>
            <person name="Hibbett D.S."/>
            <person name="Nagy L.G."/>
        </authorList>
    </citation>
    <scope>NUCLEOTIDE SEQUENCE [LARGE SCALE GENOMIC DNA]</scope>
    <source>
        <strain evidence="1 2">NL-1719</strain>
    </source>
</reference>
<sequence length="386" mass="44965">MDITDWVLLFHGDLATKERLDAARNSRRIEETPKQRLQFVVFLLGLFHFKMACADAIWRTYIKPQDHRLDLNSMFSHIGILRPNETYKIGSKPTFRQLHDVIHHDIWASILDCWRLEAQERNPEWTSITKFAESESATWEAIVEMSESIVSKYVARTPSLKDLRRKTESERDMMFENQILRNRDELLYLETSHAMSSGDIGRVEDTFLPWIYHFKSTGKHKYANHLQEFMTDLDSSHIIRMNLLCNPTGRPHGFRAIDWVVERNNLYTKVIFAGSGSTRTMEHIINESILIELYRKCHVAIEDGFYLEHRTIRHQPPDMTATVKKLGATIQEHRAHIFKKGRKADVCLPDQISVAMEIMMFDNTATLEDPGDSNEIEIEADDLFDG</sequence>
<dbReference type="EMBL" id="ML208802">
    <property type="protein sequence ID" value="TFK60261.1"/>
    <property type="molecule type" value="Genomic_DNA"/>
</dbReference>
<protein>
    <submittedName>
        <fullName evidence="1">Uncharacterized protein</fullName>
    </submittedName>
</protein>
<gene>
    <name evidence="1" type="ORF">BDN72DRAFT_940533</name>
</gene>
<evidence type="ECO:0000313" key="2">
    <source>
        <dbReference type="Proteomes" id="UP000308600"/>
    </source>
</evidence>
<evidence type="ECO:0000313" key="1">
    <source>
        <dbReference type="EMBL" id="TFK60261.1"/>
    </source>
</evidence>
<name>A0ACD3A3K1_9AGAR</name>
<organism evidence="1 2">
    <name type="scientific">Pluteus cervinus</name>
    <dbReference type="NCBI Taxonomy" id="181527"/>
    <lineage>
        <taxon>Eukaryota</taxon>
        <taxon>Fungi</taxon>
        <taxon>Dikarya</taxon>
        <taxon>Basidiomycota</taxon>
        <taxon>Agaricomycotina</taxon>
        <taxon>Agaricomycetes</taxon>
        <taxon>Agaricomycetidae</taxon>
        <taxon>Agaricales</taxon>
        <taxon>Pluteineae</taxon>
        <taxon>Pluteaceae</taxon>
        <taxon>Pluteus</taxon>
    </lineage>
</organism>
<accession>A0ACD3A3K1</accession>